<evidence type="ECO:0000313" key="1">
    <source>
        <dbReference type="EMBL" id="TGX96439.1"/>
    </source>
</evidence>
<protein>
    <submittedName>
        <fullName evidence="1">Uncharacterized protein</fullName>
    </submittedName>
</protein>
<accession>A0AC61QVA0</accession>
<keyword evidence="2" id="KW-1185">Reference proteome</keyword>
<dbReference type="Proteomes" id="UP000307720">
    <property type="component" value="Unassembled WGS sequence"/>
</dbReference>
<gene>
    <name evidence="1" type="ORF">E5357_16060</name>
</gene>
<organism evidence="1 2">
    <name type="scientific">Hominisplanchenecus murintestinalis</name>
    <dbReference type="NCBI Taxonomy" id="2941517"/>
    <lineage>
        <taxon>Bacteria</taxon>
        <taxon>Bacillati</taxon>
        <taxon>Bacillota</taxon>
        <taxon>Clostridia</taxon>
        <taxon>Lachnospirales</taxon>
        <taxon>Lachnospiraceae</taxon>
        <taxon>Hominisplanchenecus</taxon>
    </lineage>
</organism>
<evidence type="ECO:0000313" key="2">
    <source>
        <dbReference type="Proteomes" id="UP000307720"/>
    </source>
</evidence>
<name>A0AC61QVA0_9FIRM</name>
<dbReference type="EMBL" id="SRZB01000062">
    <property type="protein sequence ID" value="TGX96439.1"/>
    <property type="molecule type" value="Genomic_DNA"/>
</dbReference>
<sequence>MNAIMNSPVKEGFRQRNENVAKNQEAQINQTLAQDIQRVRSQTDSDISKLANPQTAKFGDMVSISWFLAIVCAVIGAFVAGFDGFLMGGFYGFILVLALQIGFNIRAKFKQKNSASETARLRQEESDKIQQLQMKAQDDIRRQYLIADQRTQDDITHYDADVKSNCQTILKKSDSFKSMVDHTVDMFQRMVSHADSSSNRKFVEAKFIYKVEMYGITYIYQSNYSNSQDDFNFDKERYRNLTTQAECEGLAQAIAKMTIAAMKKKYPPNSLSISVDHVDAEVTLHFKAANANYVPPRDIY</sequence>
<proteinExistence type="predicted"/>
<reference evidence="1" key="1">
    <citation type="submission" date="2019-04" db="EMBL/GenBank/DDBJ databases">
        <title>Microbes associate with the intestines of laboratory mice.</title>
        <authorList>
            <person name="Navarre W."/>
            <person name="Wong E."/>
            <person name="Huang K."/>
            <person name="Tropini C."/>
            <person name="Ng K."/>
            <person name="Yu B."/>
        </authorList>
    </citation>
    <scope>NUCLEOTIDE SEQUENCE</scope>
    <source>
        <strain evidence="1">NM72_1-8</strain>
    </source>
</reference>
<comment type="caution">
    <text evidence="1">The sequence shown here is derived from an EMBL/GenBank/DDBJ whole genome shotgun (WGS) entry which is preliminary data.</text>
</comment>